<feature type="chain" id="PRO_5008391947" evidence="2">
    <location>
        <begin position="28"/>
        <end position="219"/>
    </location>
</feature>
<evidence type="ECO:0000256" key="2">
    <source>
        <dbReference type="SAM" id="SignalP"/>
    </source>
</evidence>
<keyword evidence="1" id="KW-1133">Transmembrane helix</keyword>
<sequence>MTAARKRHNAAWLISTTWMLMTTAAMAAENPAQGDPFSPTTLKDWVSVISTLITMALAIWGIWSGLRSARNAIQEKRKEHRQKQLAAARDMMKEIFTDPLARSAMRMMDWSGRSFTHEGQTYVVHWRDLKPALVVHEKGLGFSKQQEFIRDCFEAYFDHMLVLEHFLKQDYLHEADIAVPLEYYAGRVMAFPDTYDGFLRAYGYSEARALMQRLAERGK</sequence>
<feature type="signal peptide" evidence="2">
    <location>
        <begin position="1"/>
        <end position="27"/>
    </location>
</feature>
<keyword evidence="1" id="KW-0812">Transmembrane</keyword>
<feature type="transmembrane region" description="Helical" evidence="1">
    <location>
        <begin position="46"/>
        <end position="66"/>
    </location>
</feature>
<evidence type="ECO:0000313" key="4">
    <source>
        <dbReference type="Proteomes" id="UP000077748"/>
    </source>
</evidence>
<keyword evidence="2" id="KW-0732">Signal</keyword>
<evidence type="ECO:0000256" key="1">
    <source>
        <dbReference type="SAM" id="Phobius"/>
    </source>
</evidence>
<proteinExistence type="predicted"/>
<evidence type="ECO:0000313" key="3">
    <source>
        <dbReference type="EMBL" id="ANI18773.1"/>
    </source>
</evidence>
<geneLocation type="plasmid" evidence="4">
    <name>prbl16</name>
</geneLocation>
<keyword evidence="1" id="KW-0472">Membrane</keyword>
<gene>
    <name evidence="3" type="ORF">A9C11_32455</name>
</gene>
<dbReference type="Proteomes" id="UP000077748">
    <property type="component" value="Plasmid pRBL16"/>
</dbReference>
<dbReference type="AlphaFoldDB" id="A0A1A9KP64"/>
<dbReference type="EMBL" id="CP015879">
    <property type="protein sequence ID" value="ANI18773.1"/>
    <property type="molecule type" value="Genomic_DNA"/>
</dbReference>
<name>A0A1A9KP64_9PSED</name>
<protein>
    <submittedName>
        <fullName evidence="3">Uncharacterized protein</fullName>
    </submittedName>
</protein>
<keyword evidence="3" id="KW-0614">Plasmid</keyword>
<reference evidence="3 4" key="1">
    <citation type="submission" date="2016-05" db="EMBL/GenBank/DDBJ databases">
        <title>Genome Sequence of Pseudomonas citronellolis Strain SJTE-3, an Estrogens and Persistent Organic Pollutants degradation strain.</title>
        <authorList>
            <person name="Liang R."/>
        </authorList>
    </citation>
    <scope>NUCLEOTIDE SEQUENCE [LARGE SCALE GENOMIC DNA]</scope>
    <source>
        <strain evidence="3 4">SJTE-3</strain>
        <plasmid evidence="4">Plasmid prbl16</plasmid>
    </source>
</reference>
<organism evidence="3 4">
    <name type="scientific">Pseudomonas citronellolis</name>
    <dbReference type="NCBI Taxonomy" id="53408"/>
    <lineage>
        <taxon>Bacteria</taxon>
        <taxon>Pseudomonadati</taxon>
        <taxon>Pseudomonadota</taxon>
        <taxon>Gammaproteobacteria</taxon>
        <taxon>Pseudomonadales</taxon>
        <taxon>Pseudomonadaceae</taxon>
        <taxon>Pseudomonas</taxon>
    </lineage>
</organism>
<accession>A0A1A9KP64</accession>